<name>A0ACB9RMY0_9MYRT</name>
<protein>
    <submittedName>
        <fullName evidence="1">Uncharacterized protein</fullName>
    </submittedName>
</protein>
<evidence type="ECO:0000313" key="2">
    <source>
        <dbReference type="Proteomes" id="UP001057402"/>
    </source>
</evidence>
<dbReference type="Proteomes" id="UP001057402">
    <property type="component" value="Chromosome 3"/>
</dbReference>
<gene>
    <name evidence="1" type="ORF">MLD38_006449</name>
</gene>
<keyword evidence="2" id="KW-1185">Reference proteome</keyword>
<evidence type="ECO:0000313" key="1">
    <source>
        <dbReference type="EMBL" id="KAI4380234.1"/>
    </source>
</evidence>
<proteinExistence type="predicted"/>
<organism evidence="1 2">
    <name type="scientific">Melastoma candidum</name>
    <dbReference type="NCBI Taxonomy" id="119954"/>
    <lineage>
        <taxon>Eukaryota</taxon>
        <taxon>Viridiplantae</taxon>
        <taxon>Streptophyta</taxon>
        <taxon>Embryophyta</taxon>
        <taxon>Tracheophyta</taxon>
        <taxon>Spermatophyta</taxon>
        <taxon>Magnoliopsida</taxon>
        <taxon>eudicotyledons</taxon>
        <taxon>Gunneridae</taxon>
        <taxon>Pentapetalae</taxon>
        <taxon>rosids</taxon>
        <taxon>malvids</taxon>
        <taxon>Myrtales</taxon>
        <taxon>Melastomataceae</taxon>
        <taxon>Melastomatoideae</taxon>
        <taxon>Melastomateae</taxon>
        <taxon>Melastoma</taxon>
    </lineage>
</organism>
<accession>A0ACB9RMY0</accession>
<dbReference type="EMBL" id="CM042882">
    <property type="protein sequence ID" value="KAI4380234.1"/>
    <property type="molecule type" value="Genomic_DNA"/>
</dbReference>
<comment type="caution">
    <text evidence="1">The sequence shown here is derived from an EMBL/GenBank/DDBJ whole genome shotgun (WGS) entry which is preliminary data.</text>
</comment>
<reference evidence="2" key="1">
    <citation type="journal article" date="2023" name="Front. Plant Sci.">
        <title>Chromosomal-level genome assembly of Melastoma candidum provides insights into trichome evolution.</title>
        <authorList>
            <person name="Zhong Y."/>
            <person name="Wu W."/>
            <person name="Sun C."/>
            <person name="Zou P."/>
            <person name="Liu Y."/>
            <person name="Dai S."/>
            <person name="Zhou R."/>
        </authorList>
    </citation>
    <scope>NUCLEOTIDE SEQUENCE [LARGE SCALE GENOMIC DNA]</scope>
</reference>
<sequence>MGVRAAPMSVRNAVSSAMAPRGRFLMTTLLVVIVLLQGVPFALQAASTDSDALLKFKQSIVDPKNALSSWGGSTTPCAVGSDKANWAGVKCAGETVWGLQLESMGLSGRINVDSLMGLSALRSFSVMNNQFDGPMPNIAKLGMLKSVYLSNNKFSGQIADNAFANMLSLKKLHLAGNGFTGGIPSSLTNLPKLIDLRLEGNQFTGTIPEFKQKDLQEFNVSSNDLDGLIPSSLVKMNSSSFSGNKALCGLPLNPCADAPPEPPGEKSSHLNIIIPVVVVFVVALIAGLITCILRHKRKSTSVEDPPVQSNLQKKSSFQEATDGRPGARSPENSSHGRRAENMKLSFVRDNREKFDLQDLLKASAEILGSGCFGSSYKAALLGGPAMVVKRFRQMNNVGREDFQEHMRRLGRLSHPNLLPLVAYYYRKEEKLLVYDYVESGSLAVYLHSNHTRDEPSLDWPTRLKIVKGITRGLSYLYNELPSLIAPHGHLKSSNVLLGDSFKPLLNDYALIPVLNLENARDLLLAYKSPEYLQQDRITKKTDVWSLGIIILEILTGKLPVSTPQHMQSNAEDGLAIWVRSTMEAGDSVLDKEMKTTASNENEINKLLRVALACCEPDVEKRPDIKEAMEQIEEVREKDGDDEFYSMRSTRAIVDEIGIQEKNDVTM</sequence>